<feature type="non-terminal residue" evidence="2">
    <location>
        <position position="148"/>
    </location>
</feature>
<dbReference type="GO" id="GO:0016740">
    <property type="term" value="F:transferase activity"/>
    <property type="evidence" value="ECO:0007669"/>
    <property type="project" value="UniProtKB-KW"/>
</dbReference>
<accession>A0AA43RK03</accession>
<proteinExistence type="predicted"/>
<evidence type="ECO:0000313" key="3">
    <source>
        <dbReference type="Proteomes" id="UP001168575"/>
    </source>
</evidence>
<gene>
    <name evidence="2" type="ORF">Q3982_08475</name>
</gene>
<organism evidence="2 3">
    <name type="scientific">Phoenicibacter congonensis</name>
    <dbReference type="NCBI Taxonomy" id="1944646"/>
    <lineage>
        <taxon>Bacteria</taxon>
        <taxon>Bacillati</taxon>
        <taxon>Actinomycetota</taxon>
        <taxon>Coriobacteriia</taxon>
        <taxon>Eggerthellales</taxon>
        <taxon>Eggerthellaceae</taxon>
        <taxon>Phoenicibacter</taxon>
    </lineage>
</organism>
<feature type="transmembrane region" description="Helical" evidence="1">
    <location>
        <begin position="40"/>
        <end position="59"/>
    </location>
</feature>
<evidence type="ECO:0000313" key="2">
    <source>
        <dbReference type="EMBL" id="MDO4842693.1"/>
    </source>
</evidence>
<feature type="transmembrane region" description="Helical" evidence="1">
    <location>
        <begin position="79"/>
        <end position="100"/>
    </location>
</feature>
<feature type="non-terminal residue" evidence="2">
    <location>
        <position position="1"/>
    </location>
</feature>
<keyword evidence="3" id="KW-1185">Reference proteome</keyword>
<dbReference type="Proteomes" id="UP001168575">
    <property type="component" value="Unassembled WGS sequence"/>
</dbReference>
<comment type="caution">
    <text evidence="2">The sequence shown here is derived from an EMBL/GenBank/DDBJ whole genome shotgun (WGS) entry which is preliminary data.</text>
</comment>
<protein>
    <submittedName>
        <fullName evidence="2">Sugar transferase</fullName>
    </submittedName>
</protein>
<keyword evidence="2" id="KW-0808">Transferase</keyword>
<evidence type="ECO:0000256" key="1">
    <source>
        <dbReference type="SAM" id="Phobius"/>
    </source>
</evidence>
<name>A0AA43RK03_9ACTN</name>
<dbReference type="EMBL" id="JAUMVS010000267">
    <property type="protein sequence ID" value="MDO4842693.1"/>
    <property type="molecule type" value="Genomic_DNA"/>
</dbReference>
<keyword evidence="1" id="KW-0812">Transmembrane</keyword>
<feature type="transmembrane region" description="Helical" evidence="1">
    <location>
        <begin position="106"/>
        <end position="125"/>
    </location>
</feature>
<keyword evidence="1" id="KW-1133">Transmembrane helix</keyword>
<feature type="transmembrane region" description="Helical" evidence="1">
    <location>
        <begin position="7"/>
        <end position="25"/>
    </location>
</feature>
<sequence length="148" mass="17608">KNRVVQVYGLWLIDMICISVSYWIATNLRFARNNDWGSKTLHYAVLIVFLLFCTVYGFFNEWNRDFLRRGAFRELMAILQFNGVMILVSLAFVFFARWSWILSRQVILNFIWINLVVMYTAHILFKKFLHRIYTDDKLVTKVLVVAPA</sequence>
<reference evidence="2" key="1">
    <citation type="submission" date="2023-07" db="EMBL/GenBank/DDBJ databases">
        <title>Between Cages and Wild: Unraveling the Impact of Captivity on Animal Microbiomes and Antimicrobial Resistance.</title>
        <authorList>
            <person name="Schmartz G.P."/>
            <person name="Rehner J."/>
            <person name="Schuff M.J."/>
            <person name="Becker S.L."/>
            <person name="Kravczyk M."/>
            <person name="Gurevich A."/>
            <person name="Francke R."/>
            <person name="Mueller R."/>
            <person name="Keller V."/>
            <person name="Keller A."/>
        </authorList>
    </citation>
    <scope>NUCLEOTIDE SEQUENCE</scope>
    <source>
        <strain evidence="2">S12M_St_49</strain>
    </source>
</reference>
<keyword evidence="1" id="KW-0472">Membrane</keyword>
<dbReference type="AlphaFoldDB" id="A0AA43RK03"/>